<dbReference type="Proteomes" id="UP000605784">
    <property type="component" value="Unassembled WGS sequence"/>
</dbReference>
<keyword evidence="3" id="KW-1185">Reference proteome</keyword>
<dbReference type="AlphaFoldDB" id="A0A830GQ54"/>
<reference evidence="2" key="2">
    <citation type="submission" date="2020-09" db="EMBL/GenBank/DDBJ databases">
        <authorList>
            <person name="Sun Q."/>
            <person name="Ohkuma M."/>
        </authorList>
    </citation>
    <scope>NUCLEOTIDE SEQUENCE</scope>
    <source>
        <strain evidence="2">JCM 17820</strain>
    </source>
</reference>
<evidence type="ECO:0000259" key="1">
    <source>
        <dbReference type="Pfam" id="PF18545"/>
    </source>
</evidence>
<comment type="caution">
    <text evidence="2">The sequence shown here is derived from an EMBL/GenBank/DDBJ whole genome shotgun (WGS) entry which is preliminary data.</text>
</comment>
<dbReference type="RefSeq" id="WP_188999774.1">
    <property type="nucleotide sequence ID" value="NZ_BMOU01000005.1"/>
</dbReference>
<accession>A0A830GQ54</accession>
<reference evidence="2" key="1">
    <citation type="journal article" date="2014" name="Int. J. Syst. Evol. Microbiol.">
        <title>Complete genome sequence of Corynebacterium casei LMG S-19264T (=DSM 44701T), isolated from a smear-ripened cheese.</title>
        <authorList>
            <consortium name="US DOE Joint Genome Institute (JGI-PGF)"/>
            <person name="Walter F."/>
            <person name="Albersmeier A."/>
            <person name="Kalinowski J."/>
            <person name="Ruckert C."/>
        </authorList>
    </citation>
    <scope>NUCLEOTIDE SEQUENCE</scope>
    <source>
        <strain evidence="2">JCM 17820</strain>
    </source>
</reference>
<dbReference type="Pfam" id="PF18545">
    <property type="entry name" value="HalOD1"/>
    <property type="match status" value="1"/>
</dbReference>
<organism evidence="2 3">
    <name type="scientific">Haloarcula pellucida</name>
    <dbReference type="NCBI Taxonomy" id="1427151"/>
    <lineage>
        <taxon>Archaea</taxon>
        <taxon>Methanobacteriati</taxon>
        <taxon>Methanobacteriota</taxon>
        <taxon>Stenosarchaea group</taxon>
        <taxon>Halobacteria</taxon>
        <taxon>Halobacteriales</taxon>
        <taxon>Haloarculaceae</taxon>
        <taxon>Haloarcula</taxon>
    </lineage>
</organism>
<name>A0A830GQ54_9EURY</name>
<proteinExistence type="predicted"/>
<protein>
    <recommendedName>
        <fullName evidence="1">Halobacterial output domain-containing protein</fullName>
    </recommendedName>
</protein>
<gene>
    <name evidence="2" type="ORF">GCM10009030_30220</name>
</gene>
<evidence type="ECO:0000313" key="3">
    <source>
        <dbReference type="Proteomes" id="UP000605784"/>
    </source>
</evidence>
<dbReference type="InterPro" id="IPR040624">
    <property type="entry name" value="HalOD1"/>
</dbReference>
<sequence>MKSDDGTVYMIRGGAAGEGSDEWISPEPAAEVIVDAVAAATDLDRDDVAAIESYVDAADLRAVVGDGDRESITFDVENHEVTVTATGDVTVA</sequence>
<dbReference type="EMBL" id="BMOU01000005">
    <property type="protein sequence ID" value="GGN99090.1"/>
    <property type="molecule type" value="Genomic_DNA"/>
</dbReference>
<evidence type="ECO:0000313" key="2">
    <source>
        <dbReference type="EMBL" id="GGN99090.1"/>
    </source>
</evidence>
<feature type="domain" description="Halobacterial output" evidence="1">
    <location>
        <begin position="27"/>
        <end position="91"/>
    </location>
</feature>